<organism evidence="2 3">
    <name type="scientific">Dyadobacter pollutisoli</name>
    <dbReference type="NCBI Taxonomy" id="2910158"/>
    <lineage>
        <taxon>Bacteria</taxon>
        <taxon>Pseudomonadati</taxon>
        <taxon>Bacteroidota</taxon>
        <taxon>Cytophagia</taxon>
        <taxon>Cytophagales</taxon>
        <taxon>Spirosomataceae</taxon>
        <taxon>Dyadobacter</taxon>
    </lineage>
</organism>
<name>A0A9E8NEH6_9BACT</name>
<evidence type="ECO:0000313" key="3">
    <source>
        <dbReference type="Proteomes" id="UP001164653"/>
    </source>
</evidence>
<dbReference type="AlphaFoldDB" id="A0A9E8NEH6"/>
<proteinExistence type="predicted"/>
<feature type="signal peptide" evidence="1">
    <location>
        <begin position="1"/>
        <end position="21"/>
    </location>
</feature>
<accession>A0A9E8NEH6</accession>
<dbReference type="EMBL" id="CP112998">
    <property type="protein sequence ID" value="WAC15280.1"/>
    <property type="molecule type" value="Genomic_DNA"/>
</dbReference>
<evidence type="ECO:0000256" key="1">
    <source>
        <dbReference type="SAM" id="SignalP"/>
    </source>
</evidence>
<keyword evidence="3" id="KW-1185">Reference proteome</keyword>
<protein>
    <submittedName>
        <fullName evidence="2">Uncharacterized protein</fullName>
    </submittedName>
</protein>
<dbReference type="Proteomes" id="UP001164653">
    <property type="component" value="Chromosome"/>
</dbReference>
<evidence type="ECO:0000313" key="2">
    <source>
        <dbReference type="EMBL" id="WAC15280.1"/>
    </source>
</evidence>
<gene>
    <name evidence="2" type="ORF">ON006_15200</name>
</gene>
<keyword evidence="1" id="KW-0732">Signal</keyword>
<dbReference type="KEGG" id="dpf:ON006_15200"/>
<reference evidence="2" key="1">
    <citation type="submission" date="2022-11" db="EMBL/GenBank/DDBJ databases">
        <title>Dyadobacter pollutisoli sp. nov., isolated from plastic dumped soil.</title>
        <authorList>
            <person name="Kim J.M."/>
            <person name="Kim K.R."/>
            <person name="Lee J.K."/>
            <person name="Hao L."/>
            <person name="Jeon C.O."/>
        </authorList>
    </citation>
    <scope>NUCLEOTIDE SEQUENCE</scope>
    <source>
        <strain evidence="2">U1</strain>
    </source>
</reference>
<dbReference type="RefSeq" id="WP_244823077.1">
    <property type="nucleotide sequence ID" value="NZ_CP112998.1"/>
</dbReference>
<sequence>MKYLFLLTYLVAFLSKFTVMAQAPNKINYQAAARDASGTPLVNRDIKLRLSIRQDAPDGPVQYTETRSVTTNSLGLFSVAIGGDGASDVSGSVASTSWNSGDKFLKVEIDPNGGSSFTDMGFSQLLSVPFALSSADNQWQANGSNISNKNAGNVGIGTNVPDPSAILDLKSDSKGLLLPRMSAGQRTSLSQPATGLLVYQTEAPEGFYYNKGTPAAPDWILLGGTGPQGMPGSPGIIQSYTNAGTAAYPSSISDFISAPLEITIQEGQTVFLVSSRAMGGYFAANELGIYPAYQNVAPGSPIQKLNLGMYGLQVPANTRITFSVNGVFKNLPAGTYRFGMAGITTSSNWINAEWSYSSALVF</sequence>
<feature type="chain" id="PRO_5038606190" evidence="1">
    <location>
        <begin position="22"/>
        <end position="362"/>
    </location>
</feature>